<dbReference type="EMBL" id="JARBJD010000268">
    <property type="protein sequence ID" value="KAK2945222.1"/>
    <property type="molecule type" value="Genomic_DNA"/>
</dbReference>
<name>A0ABQ9X2R2_9EUKA</name>
<evidence type="ECO:0000313" key="2">
    <source>
        <dbReference type="EMBL" id="KAK2945222.1"/>
    </source>
</evidence>
<dbReference type="Proteomes" id="UP001281761">
    <property type="component" value="Unassembled WGS sequence"/>
</dbReference>
<reference evidence="2 3" key="1">
    <citation type="journal article" date="2022" name="bioRxiv">
        <title>Genomics of Preaxostyla Flagellates Illuminates Evolutionary Transitions and the Path Towards Mitochondrial Loss.</title>
        <authorList>
            <person name="Novak L.V.F."/>
            <person name="Treitli S.C."/>
            <person name="Pyrih J."/>
            <person name="Halakuc P."/>
            <person name="Pipaliya S.V."/>
            <person name="Vacek V."/>
            <person name="Brzon O."/>
            <person name="Soukal P."/>
            <person name="Eme L."/>
            <person name="Dacks J.B."/>
            <person name="Karnkowska A."/>
            <person name="Elias M."/>
            <person name="Hampl V."/>
        </authorList>
    </citation>
    <scope>NUCLEOTIDE SEQUENCE [LARGE SCALE GENOMIC DNA]</scope>
    <source>
        <strain evidence="2">NAU3</strain>
        <tissue evidence="2">Gut</tissue>
    </source>
</reference>
<sequence>MLLFITSSDTAIRDKAASILHSMTSVPTSECIPTLCNVDAVALLADIDLPGRFSSGSPQLKHTSASTLLGHLSALFADADVSSPCVRTVKLLLRLASSFLTSDEIFISVGNCLPLTLLVTALTAAPPSHHVHILTMSLEFIAKSTVTFEIQEPFMNCLFSVISPDIRLDDPLLVTLLTFLTHMISQYLLWEPLVVCLSRSERSSTIALSLLTIINTDQKMKPTYPVHPQLVPGIAQLLLQDLDELSMSFLLSLLGHNADRTDYFRFEANETHKIVEKLLEIEQRHPLHTDTQETEKTTTDGTTLSPHVDRKGEAGASAGADACVNELVDVWRVMRMVMSWLAGSPSGLERLHVLYPLIFQRLKERGNTLLREGRQAEPKKDELLLALVRVCSELTPLLRTVDCFPLVHLVSSFLHLMSRPTSQHQPIPIGYCQSYDLDSVQLPELYVRMKEFFLRVDKVTQGLDGYDITHHAIFPPSSTEHSSAGANCVISRPIPLLEFFVDFEVKCVGVPKTALLQENNTTATDKTRRQLLLLLLGKIERTNDFDPSAVCGVLRSFPRIPSGTSQLIYSLEDVIVITRFHPHTHC</sequence>
<protein>
    <submittedName>
        <fullName evidence="2">Uncharacterized protein</fullName>
    </submittedName>
</protein>
<evidence type="ECO:0000313" key="3">
    <source>
        <dbReference type="Proteomes" id="UP001281761"/>
    </source>
</evidence>
<proteinExistence type="predicted"/>
<feature type="region of interest" description="Disordered" evidence="1">
    <location>
        <begin position="286"/>
        <end position="315"/>
    </location>
</feature>
<evidence type="ECO:0000256" key="1">
    <source>
        <dbReference type="SAM" id="MobiDB-lite"/>
    </source>
</evidence>
<organism evidence="2 3">
    <name type="scientific">Blattamonas nauphoetae</name>
    <dbReference type="NCBI Taxonomy" id="2049346"/>
    <lineage>
        <taxon>Eukaryota</taxon>
        <taxon>Metamonada</taxon>
        <taxon>Preaxostyla</taxon>
        <taxon>Oxymonadida</taxon>
        <taxon>Blattamonas</taxon>
    </lineage>
</organism>
<comment type="caution">
    <text evidence="2">The sequence shown here is derived from an EMBL/GenBank/DDBJ whole genome shotgun (WGS) entry which is preliminary data.</text>
</comment>
<keyword evidence="3" id="KW-1185">Reference proteome</keyword>
<feature type="compositionally biased region" description="Basic and acidic residues" evidence="1">
    <location>
        <begin position="286"/>
        <end position="298"/>
    </location>
</feature>
<accession>A0ABQ9X2R2</accession>
<gene>
    <name evidence="2" type="ORF">BLNAU_19862</name>
</gene>